<accession>A0A7S0GZP0</accession>
<feature type="region of interest" description="Disordered" evidence="3">
    <location>
        <begin position="288"/>
        <end position="371"/>
    </location>
</feature>
<feature type="compositionally biased region" description="Low complexity" evidence="3">
    <location>
        <begin position="8"/>
        <end position="22"/>
    </location>
</feature>
<keyword evidence="2" id="KW-0539">Nucleus</keyword>
<sequence>MGAEPVHAPLAAPNVADIAAPATKQTDMDSPFNRGGTPSTSAAVSTACALAETARDPPAARMPNLEGVSSEVVVSDDSTANGVSEVKQEDPTPPPAVPASATEQGDTTNAPETKTAPVVATDTAKEGGDKKQTKETKWTVWEDEQFFKALKTVGPNFEKIAEMIGTRNKSQVRTFHNAEVKKINAVLAPLGVQVDPLDAEEVHTAMESWHSMKDRLGPGAVTAKGVLSGKRDTERNRLAWEFKNELDKSVWTEGKRRAKLRALGVLGEHETTKGGNGVLGVVVGDGGAVKHAQRGRPKGSKNKPGGSPGSRSAKGAGGRARNDVSRDASKPTERKGGAKLGDEGVSLGAKKSKADRDARRRGAAGDGGDDPSRARLMLQLFAVDDVTKSALLAAGLNPHLELTFRAKKSVPGLMQHLAVKWAAAIAKLPKTLRDAEPTLQLYPFESASAAEAKGAWNASHDGATATDIFDACGRPAMFRVRYGWVPGAVAAARPYLAPPPPPVHQDSVVGGPGGRRDGRRAGTPPENLSPRKRAAEEMHVAHDSFCHEPVNAGMSGAFLSHGVMFAGGAANVAPGFGFQNAAQHGSIFGADLAGSLLFGEPTPANDFKGVPAGTQVNALPSGSTPHGVDRAIDRPPSAVALPSSGDFTLSGFADPREFSNMCREMGLEDPSASGRDSGVAGAAAPVGKQEPREAGEGDAFASAAPGELADRARREVLAEFATGAGDASVTVGGMLDNDMFSLTRMLGDVPAEGATRDGAHLGTHAGGDGGPTSFAGMFSGNLADAMGAKPTR</sequence>
<name>A0A7S0GZP0_MICPS</name>
<feature type="compositionally biased region" description="Low complexity" evidence="3">
    <location>
        <begin position="302"/>
        <end position="314"/>
    </location>
</feature>
<evidence type="ECO:0000256" key="3">
    <source>
        <dbReference type="SAM" id="MobiDB-lite"/>
    </source>
</evidence>
<dbReference type="AlphaFoldDB" id="A0A7S0GZP0"/>
<proteinExistence type="predicted"/>
<feature type="compositionally biased region" description="Basic residues" evidence="3">
    <location>
        <begin position="291"/>
        <end position="301"/>
    </location>
</feature>
<feature type="region of interest" description="Disordered" evidence="3">
    <location>
        <begin position="668"/>
        <end position="706"/>
    </location>
</feature>
<dbReference type="GO" id="GO:0005634">
    <property type="term" value="C:nucleus"/>
    <property type="evidence" value="ECO:0007669"/>
    <property type="project" value="TreeGrafter"/>
</dbReference>
<dbReference type="EMBL" id="HBEN01011750">
    <property type="protein sequence ID" value="CAD8446867.1"/>
    <property type="molecule type" value="Transcribed_RNA"/>
</dbReference>
<dbReference type="GO" id="GO:0007389">
    <property type="term" value="P:pattern specification process"/>
    <property type="evidence" value="ECO:0007669"/>
    <property type="project" value="TreeGrafter"/>
</dbReference>
<dbReference type="PANTHER" id="PTHR21677">
    <property type="entry name" value="CRAMPED PROTEIN"/>
    <property type="match status" value="1"/>
</dbReference>
<dbReference type="CDD" id="cd00167">
    <property type="entry name" value="SANT"/>
    <property type="match status" value="1"/>
</dbReference>
<feature type="compositionally biased region" description="Polar residues" evidence="3">
    <location>
        <begin position="103"/>
        <end position="112"/>
    </location>
</feature>
<dbReference type="SUPFAM" id="SSF46689">
    <property type="entry name" value="Homeodomain-like"/>
    <property type="match status" value="1"/>
</dbReference>
<dbReference type="SMART" id="SM00717">
    <property type="entry name" value="SANT"/>
    <property type="match status" value="1"/>
</dbReference>
<feature type="domain" description="Myb-like" evidence="4">
    <location>
        <begin position="134"/>
        <end position="182"/>
    </location>
</feature>
<dbReference type="Gene3D" id="1.20.58.1880">
    <property type="match status" value="1"/>
</dbReference>
<dbReference type="InterPro" id="IPR039467">
    <property type="entry name" value="TFIIIB_B''_Myb"/>
</dbReference>
<feature type="compositionally biased region" description="Low complexity" evidence="3">
    <location>
        <begin position="68"/>
        <end position="78"/>
    </location>
</feature>
<gene>
    <name evidence="5" type="ORF">MSP1401_LOCUS9758</name>
</gene>
<evidence type="ECO:0000256" key="2">
    <source>
        <dbReference type="ARBA" id="ARBA00023242"/>
    </source>
</evidence>
<evidence type="ECO:0000259" key="4">
    <source>
        <dbReference type="SMART" id="SM00717"/>
    </source>
</evidence>
<dbReference type="PANTHER" id="PTHR21677:SF1">
    <property type="entry name" value="PROTEIN CRAMPED-LIKE"/>
    <property type="match status" value="1"/>
</dbReference>
<dbReference type="InterPro" id="IPR009057">
    <property type="entry name" value="Homeodomain-like_sf"/>
</dbReference>
<keyword evidence="1" id="KW-0238">DNA-binding</keyword>
<dbReference type="InterPro" id="IPR001005">
    <property type="entry name" value="SANT/Myb"/>
</dbReference>
<dbReference type="GO" id="GO:0003677">
    <property type="term" value="F:DNA binding"/>
    <property type="evidence" value="ECO:0007669"/>
    <property type="project" value="UniProtKB-KW"/>
</dbReference>
<feature type="region of interest" description="Disordered" evidence="3">
    <location>
        <begin position="497"/>
        <end position="531"/>
    </location>
</feature>
<dbReference type="Pfam" id="PF15963">
    <property type="entry name" value="Myb_DNA-bind_7"/>
    <property type="match status" value="1"/>
</dbReference>
<reference evidence="5" key="1">
    <citation type="submission" date="2021-01" db="EMBL/GenBank/DDBJ databases">
        <authorList>
            <person name="Corre E."/>
            <person name="Pelletier E."/>
            <person name="Niang G."/>
            <person name="Scheremetjew M."/>
            <person name="Finn R."/>
            <person name="Kale V."/>
            <person name="Holt S."/>
            <person name="Cochrane G."/>
            <person name="Meng A."/>
            <person name="Brown T."/>
            <person name="Cohen L."/>
        </authorList>
    </citation>
    <scope>NUCLEOTIDE SEQUENCE</scope>
    <source>
        <strain evidence="5">CCAC1681</strain>
    </source>
</reference>
<dbReference type="GO" id="GO:0003682">
    <property type="term" value="F:chromatin binding"/>
    <property type="evidence" value="ECO:0007669"/>
    <property type="project" value="InterPro"/>
</dbReference>
<evidence type="ECO:0000256" key="1">
    <source>
        <dbReference type="ARBA" id="ARBA00023125"/>
    </source>
</evidence>
<protein>
    <recommendedName>
        <fullName evidence="4">Myb-like domain-containing protein</fullName>
    </recommendedName>
</protein>
<evidence type="ECO:0000313" key="5">
    <source>
        <dbReference type="EMBL" id="CAD8446867.1"/>
    </source>
</evidence>
<dbReference type="InterPro" id="IPR055315">
    <property type="entry name" value="Cramped-like"/>
</dbReference>
<organism evidence="5">
    <name type="scientific">Micromonas pusilla</name>
    <name type="common">Picoplanktonic green alga</name>
    <name type="synonym">Chromulina pusilla</name>
    <dbReference type="NCBI Taxonomy" id="38833"/>
    <lineage>
        <taxon>Eukaryota</taxon>
        <taxon>Viridiplantae</taxon>
        <taxon>Chlorophyta</taxon>
        <taxon>Mamiellophyceae</taxon>
        <taxon>Mamiellales</taxon>
        <taxon>Mamiellaceae</taxon>
        <taxon>Micromonas</taxon>
    </lineage>
</organism>
<feature type="region of interest" description="Disordered" evidence="3">
    <location>
        <begin position="1"/>
        <end position="131"/>
    </location>
</feature>
<feature type="compositionally biased region" description="Basic and acidic residues" evidence="3">
    <location>
        <begin position="320"/>
        <end position="342"/>
    </location>
</feature>